<organism evidence="1 2">
    <name type="scientific">Smittium mucronatum</name>
    <dbReference type="NCBI Taxonomy" id="133383"/>
    <lineage>
        <taxon>Eukaryota</taxon>
        <taxon>Fungi</taxon>
        <taxon>Fungi incertae sedis</taxon>
        <taxon>Zoopagomycota</taxon>
        <taxon>Kickxellomycotina</taxon>
        <taxon>Harpellomycetes</taxon>
        <taxon>Harpellales</taxon>
        <taxon>Legeriomycetaceae</taxon>
        <taxon>Smittium</taxon>
    </lineage>
</organism>
<reference evidence="1 2" key="1">
    <citation type="journal article" date="2016" name="Mol. Biol. Evol.">
        <title>Genome-Wide Survey of Gut Fungi (Harpellales) Reveals the First Horizontally Transferred Ubiquitin Gene from a Mosquito Host.</title>
        <authorList>
            <person name="Wang Y."/>
            <person name="White M.M."/>
            <person name="Kvist S."/>
            <person name="Moncalvo J.M."/>
        </authorList>
    </citation>
    <scope>NUCLEOTIDE SEQUENCE [LARGE SCALE GENOMIC DNA]</scope>
    <source>
        <strain evidence="1 2">ALG-7-W6</strain>
    </source>
</reference>
<protein>
    <submittedName>
        <fullName evidence="1">Uncharacterized protein</fullName>
    </submittedName>
</protein>
<dbReference type="EMBL" id="LSSL01000639">
    <property type="protein sequence ID" value="OLY84059.1"/>
    <property type="molecule type" value="Genomic_DNA"/>
</dbReference>
<keyword evidence="2" id="KW-1185">Reference proteome</keyword>
<dbReference type="Proteomes" id="UP000187455">
    <property type="component" value="Unassembled WGS sequence"/>
</dbReference>
<evidence type="ECO:0000313" key="2">
    <source>
        <dbReference type="Proteomes" id="UP000187455"/>
    </source>
</evidence>
<sequence>MESNIVESHGLLLFSPEFSDDEYSNGSDFDIFDSNSTKKKGNKPINEINYTPKIDQDKNLISFLVVPKRQFHKFQRLGQRKTWPKRN</sequence>
<proteinExistence type="predicted"/>
<dbReference type="AlphaFoldDB" id="A0A1R0H4E0"/>
<accession>A0A1R0H4E0</accession>
<evidence type="ECO:0000313" key="1">
    <source>
        <dbReference type="EMBL" id="OLY84059.1"/>
    </source>
</evidence>
<comment type="caution">
    <text evidence="1">The sequence shown here is derived from an EMBL/GenBank/DDBJ whole genome shotgun (WGS) entry which is preliminary data.</text>
</comment>
<name>A0A1R0H4E0_9FUNG</name>
<gene>
    <name evidence="1" type="ORF">AYI68_g1789</name>
</gene>